<evidence type="ECO:0000256" key="4">
    <source>
        <dbReference type="ARBA" id="ARBA00022723"/>
    </source>
</evidence>
<keyword evidence="9" id="KW-1133">Transmembrane helix</keyword>
<reference evidence="10 11" key="1">
    <citation type="journal article" date="2021" name="Nat. Commun.">
        <title>Genetic determinants of endophytism in the Arabidopsis root mycobiome.</title>
        <authorList>
            <person name="Mesny F."/>
            <person name="Miyauchi S."/>
            <person name="Thiergart T."/>
            <person name="Pickel B."/>
            <person name="Atanasova L."/>
            <person name="Karlsson M."/>
            <person name="Huettel B."/>
            <person name="Barry K.W."/>
            <person name="Haridas S."/>
            <person name="Chen C."/>
            <person name="Bauer D."/>
            <person name="Andreopoulos W."/>
            <person name="Pangilinan J."/>
            <person name="LaButti K."/>
            <person name="Riley R."/>
            <person name="Lipzen A."/>
            <person name="Clum A."/>
            <person name="Drula E."/>
            <person name="Henrissat B."/>
            <person name="Kohler A."/>
            <person name="Grigoriev I.V."/>
            <person name="Martin F.M."/>
            <person name="Hacquard S."/>
        </authorList>
    </citation>
    <scope>NUCLEOTIDE SEQUENCE [LARGE SCALE GENOMIC DNA]</scope>
    <source>
        <strain evidence="10 11">MPI-SDFR-AT-0080</strain>
    </source>
</reference>
<comment type="cofactor">
    <cofactor evidence="1">
        <name>heme</name>
        <dbReference type="ChEBI" id="CHEBI:30413"/>
    </cofactor>
</comment>
<dbReference type="PANTHER" id="PTHR24305:SF29">
    <property type="entry name" value="BENZOATE-PARA-HYDROXYLASE"/>
    <property type="match status" value="1"/>
</dbReference>
<dbReference type="Pfam" id="PF00067">
    <property type="entry name" value="p450"/>
    <property type="match status" value="1"/>
</dbReference>
<dbReference type="PRINTS" id="PR00385">
    <property type="entry name" value="P450"/>
</dbReference>
<proteinExistence type="inferred from homology"/>
<dbReference type="PROSITE" id="PS00086">
    <property type="entry name" value="CYTOCHROME_P450"/>
    <property type="match status" value="1"/>
</dbReference>
<dbReference type="EMBL" id="JAGTJR010000007">
    <property type="protein sequence ID" value="KAH7057098.1"/>
    <property type="molecule type" value="Genomic_DNA"/>
</dbReference>
<sequence>MSVLTSLTPATAPALTTATTLALLALLLYLLALAIYRLYLHPLSHIPGPLLGRLTSWHATLASLRGRSTLHRYACLQRYGPHVARIGPNELVFGDGASIKDIYGQSSQPCAKDAAFYDGFSITGTHNVFNTSSRAEHARIRRLQSHGFSLAGVLQAEGRIRAVVERFLRVVGREAAAAAAAAQPVNLTEHVRALFFDVVSELSFDRCFGCLGGAKVQEALDVDAFINVTALKGMVPWVEWLPTAFVQEAVRARPRLVAFARECVEEFRARVKDGSVSEGSLLKRMFDAQDKETGTAFSDLELMENALIFLQAGTGTSLTAVLYFVWEVDRHPEVKRRLVDEIRAAFPDPRVFPSFRELDRLPYLSMVFDEVLRLRGPLPTNLPRRSPGKVIGGHYVPAGTLVANLAWATHRDPSAFPDPLAFQPERWADPTPEMKTMFRPFNTGPRNCIGMHMARVQIFLTLGALYLRYDVRMDPRMTEEDMEELDRGVMQPKAEEVLVHVTRRKDF</sequence>
<keyword evidence="11" id="KW-1185">Reference proteome</keyword>
<dbReference type="Gene3D" id="1.10.630.10">
    <property type="entry name" value="Cytochrome P450"/>
    <property type="match status" value="1"/>
</dbReference>
<keyword evidence="6 8" id="KW-0408">Iron</keyword>
<comment type="caution">
    <text evidence="10">The sequence shown here is derived from an EMBL/GenBank/DDBJ whole genome shotgun (WGS) entry which is preliminary data.</text>
</comment>
<evidence type="ECO:0000256" key="2">
    <source>
        <dbReference type="ARBA" id="ARBA00010617"/>
    </source>
</evidence>
<dbReference type="InterPro" id="IPR001128">
    <property type="entry name" value="Cyt_P450"/>
</dbReference>
<comment type="similarity">
    <text evidence="2 8">Belongs to the cytochrome P450 family.</text>
</comment>
<keyword evidence="9" id="KW-0472">Membrane</keyword>
<keyword evidence="9" id="KW-0812">Transmembrane</keyword>
<evidence type="ECO:0000256" key="1">
    <source>
        <dbReference type="ARBA" id="ARBA00001971"/>
    </source>
</evidence>
<dbReference type="SUPFAM" id="SSF48264">
    <property type="entry name" value="Cytochrome P450"/>
    <property type="match status" value="1"/>
</dbReference>
<keyword evidence="3 8" id="KW-0349">Heme</keyword>
<evidence type="ECO:0000313" key="10">
    <source>
        <dbReference type="EMBL" id="KAH7057098.1"/>
    </source>
</evidence>
<accession>A0ABQ8GIJ5</accession>
<evidence type="ECO:0000256" key="7">
    <source>
        <dbReference type="ARBA" id="ARBA00023033"/>
    </source>
</evidence>
<gene>
    <name evidence="10" type="ORF">B0J12DRAFT_403563</name>
</gene>
<evidence type="ECO:0000256" key="9">
    <source>
        <dbReference type="SAM" id="Phobius"/>
    </source>
</evidence>
<protein>
    <submittedName>
        <fullName evidence="10">Cytochrome P450</fullName>
    </submittedName>
</protein>
<evidence type="ECO:0000256" key="3">
    <source>
        <dbReference type="ARBA" id="ARBA00022617"/>
    </source>
</evidence>
<dbReference type="InterPro" id="IPR050121">
    <property type="entry name" value="Cytochrome_P450_monoxygenase"/>
</dbReference>
<dbReference type="PRINTS" id="PR00463">
    <property type="entry name" value="EP450I"/>
</dbReference>
<organism evidence="10 11">
    <name type="scientific">Macrophomina phaseolina</name>
    <dbReference type="NCBI Taxonomy" id="35725"/>
    <lineage>
        <taxon>Eukaryota</taxon>
        <taxon>Fungi</taxon>
        <taxon>Dikarya</taxon>
        <taxon>Ascomycota</taxon>
        <taxon>Pezizomycotina</taxon>
        <taxon>Dothideomycetes</taxon>
        <taxon>Dothideomycetes incertae sedis</taxon>
        <taxon>Botryosphaeriales</taxon>
        <taxon>Botryosphaeriaceae</taxon>
        <taxon>Macrophomina</taxon>
    </lineage>
</organism>
<feature type="transmembrane region" description="Helical" evidence="9">
    <location>
        <begin position="12"/>
        <end position="36"/>
    </location>
</feature>
<evidence type="ECO:0000256" key="5">
    <source>
        <dbReference type="ARBA" id="ARBA00023002"/>
    </source>
</evidence>
<dbReference type="InterPro" id="IPR002401">
    <property type="entry name" value="Cyt_P450_E_grp-I"/>
</dbReference>
<dbReference type="PANTHER" id="PTHR24305">
    <property type="entry name" value="CYTOCHROME P450"/>
    <property type="match status" value="1"/>
</dbReference>
<keyword evidence="4 8" id="KW-0479">Metal-binding</keyword>
<evidence type="ECO:0000256" key="6">
    <source>
        <dbReference type="ARBA" id="ARBA00023004"/>
    </source>
</evidence>
<name>A0ABQ8GIJ5_9PEZI</name>
<dbReference type="Proteomes" id="UP000774617">
    <property type="component" value="Unassembled WGS sequence"/>
</dbReference>
<keyword evidence="5 8" id="KW-0560">Oxidoreductase</keyword>
<dbReference type="InterPro" id="IPR036396">
    <property type="entry name" value="Cyt_P450_sf"/>
</dbReference>
<dbReference type="InterPro" id="IPR017972">
    <property type="entry name" value="Cyt_P450_CS"/>
</dbReference>
<evidence type="ECO:0000256" key="8">
    <source>
        <dbReference type="RuleBase" id="RU000461"/>
    </source>
</evidence>
<keyword evidence="7 8" id="KW-0503">Monooxygenase</keyword>
<evidence type="ECO:0000313" key="11">
    <source>
        <dbReference type="Proteomes" id="UP000774617"/>
    </source>
</evidence>